<dbReference type="InterPro" id="IPR006904">
    <property type="entry name" value="DUF716"/>
</dbReference>
<dbReference type="AlphaFoldDB" id="A0AAD7M295"/>
<dbReference type="PANTHER" id="PTHR46285:SF13">
    <property type="entry name" value="OS02G0167775 PROTEIN"/>
    <property type="match status" value="1"/>
</dbReference>
<keyword evidence="4 6" id="KW-1133">Transmembrane helix</keyword>
<keyword evidence="3 6" id="KW-0812">Transmembrane</keyword>
<feature type="transmembrane region" description="Helical" evidence="6">
    <location>
        <begin position="148"/>
        <end position="169"/>
    </location>
</feature>
<feature type="transmembrane region" description="Helical" evidence="6">
    <location>
        <begin position="176"/>
        <end position="199"/>
    </location>
</feature>
<keyword evidence="5 6" id="KW-0472">Membrane</keyword>
<evidence type="ECO:0000256" key="3">
    <source>
        <dbReference type="ARBA" id="ARBA00022692"/>
    </source>
</evidence>
<feature type="transmembrane region" description="Helical" evidence="6">
    <location>
        <begin position="242"/>
        <end position="261"/>
    </location>
</feature>
<evidence type="ECO:0000256" key="1">
    <source>
        <dbReference type="ARBA" id="ARBA00004141"/>
    </source>
</evidence>
<evidence type="ECO:0000313" key="8">
    <source>
        <dbReference type="Proteomes" id="UP001163823"/>
    </source>
</evidence>
<feature type="transmembrane region" description="Helical" evidence="6">
    <location>
        <begin position="117"/>
        <end position="136"/>
    </location>
</feature>
<dbReference type="EMBL" id="JARAOO010000005">
    <property type="protein sequence ID" value="KAJ7967390.1"/>
    <property type="molecule type" value="Genomic_DNA"/>
</dbReference>
<protein>
    <submittedName>
        <fullName evidence="7">Transmembrane protein like</fullName>
    </submittedName>
</protein>
<evidence type="ECO:0000313" key="7">
    <source>
        <dbReference type="EMBL" id="KAJ7967390.1"/>
    </source>
</evidence>
<dbReference type="GO" id="GO:0016020">
    <property type="term" value="C:membrane"/>
    <property type="evidence" value="ECO:0007669"/>
    <property type="project" value="UniProtKB-SubCell"/>
</dbReference>
<evidence type="ECO:0000256" key="5">
    <source>
        <dbReference type="ARBA" id="ARBA00023136"/>
    </source>
</evidence>
<evidence type="ECO:0000256" key="4">
    <source>
        <dbReference type="ARBA" id="ARBA00022989"/>
    </source>
</evidence>
<sequence>MGTFVGHIVPGLAIALLGLWHSFNTIRAYLVKGSANFRVRFWYQFNAPQSRLKHLELIFILFFSIFAIFMQVLDFPFFRFAFKLDNFEHATMFIHLAIFAGFTLFAELIYSFEILSGFVGILAASVFGQELFLLHFHSADHVGLEGHYHWLLQLIVFVSLIAALAATSFPNSFPAVLILSISVIFQGCWFINMGFMLWFPAFVPEGCIMHMANANHSDVLGAVTCVTNEAYFRARALANLQFSWILSGILIFAGCVSLKLARKCTPMDQLTEYEQLQSKGADSPIVIDGFKQASP</sequence>
<feature type="transmembrane region" description="Helical" evidence="6">
    <location>
        <begin position="52"/>
        <end position="72"/>
    </location>
</feature>
<dbReference type="KEGG" id="qsa:O6P43_011655"/>
<name>A0AAD7M295_QUISA</name>
<organism evidence="7 8">
    <name type="scientific">Quillaja saponaria</name>
    <name type="common">Soap bark tree</name>
    <dbReference type="NCBI Taxonomy" id="32244"/>
    <lineage>
        <taxon>Eukaryota</taxon>
        <taxon>Viridiplantae</taxon>
        <taxon>Streptophyta</taxon>
        <taxon>Embryophyta</taxon>
        <taxon>Tracheophyta</taxon>
        <taxon>Spermatophyta</taxon>
        <taxon>Magnoliopsida</taxon>
        <taxon>eudicotyledons</taxon>
        <taxon>Gunneridae</taxon>
        <taxon>Pentapetalae</taxon>
        <taxon>rosids</taxon>
        <taxon>fabids</taxon>
        <taxon>Fabales</taxon>
        <taxon>Quillajaceae</taxon>
        <taxon>Quillaja</taxon>
    </lineage>
</organism>
<reference evidence="7" key="1">
    <citation type="journal article" date="2023" name="Science">
        <title>Elucidation of the pathway for biosynthesis of saponin adjuvants from the soapbark tree.</title>
        <authorList>
            <person name="Reed J."/>
            <person name="Orme A."/>
            <person name="El-Demerdash A."/>
            <person name="Owen C."/>
            <person name="Martin L.B.B."/>
            <person name="Misra R.C."/>
            <person name="Kikuchi S."/>
            <person name="Rejzek M."/>
            <person name="Martin A.C."/>
            <person name="Harkess A."/>
            <person name="Leebens-Mack J."/>
            <person name="Louveau T."/>
            <person name="Stephenson M.J."/>
            <person name="Osbourn A."/>
        </authorList>
    </citation>
    <scope>NUCLEOTIDE SEQUENCE</scope>
    <source>
        <strain evidence="7">S10</strain>
    </source>
</reference>
<comment type="subcellular location">
    <subcellularLocation>
        <location evidence="1">Membrane</location>
        <topology evidence="1">Multi-pass membrane protein</topology>
    </subcellularLocation>
</comment>
<feature type="transmembrane region" description="Helical" evidence="6">
    <location>
        <begin position="92"/>
        <end position="110"/>
    </location>
</feature>
<evidence type="ECO:0000256" key="2">
    <source>
        <dbReference type="ARBA" id="ARBA00006948"/>
    </source>
</evidence>
<comment type="similarity">
    <text evidence="2">Belongs to the TMEM45 family.</text>
</comment>
<dbReference type="Pfam" id="PF04819">
    <property type="entry name" value="DUF716"/>
    <property type="match status" value="1"/>
</dbReference>
<evidence type="ECO:0000256" key="6">
    <source>
        <dbReference type="SAM" id="Phobius"/>
    </source>
</evidence>
<proteinExistence type="inferred from homology"/>
<feature type="transmembrane region" description="Helical" evidence="6">
    <location>
        <begin position="12"/>
        <end position="31"/>
    </location>
</feature>
<gene>
    <name evidence="7" type="ORF">O6P43_011655</name>
</gene>
<comment type="caution">
    <text evidence="7">The sequence shown here is derived from an EMBL/GenBank/DDBJ whole genome shotgun (WGS) entry which is preliminary data.</text>
</comment>
<accession>A0AAD7M295</accession>
<keyword evidence="8" id="KW-1185">Reference proteome</keyword>
<dbReference type="Proteomes" id="UP001163823">
    <property type="component" value="Chromosome 5"/>
</dbReference>
<dbReference type="PANTHER" id="PTHR46285">
    <property type="entry name" value="PROTEINASE INHIBITOR I4, SERPIN (DUF716)-RELATED"/>
    <property type="match status" value="1"/>
</dbReference>